<reference evidence="3" key="1">
    <citation type="submission" date="2022-07" db="EMBL/GenBank/DDBJ databases">
        <title>Fungi with potential for degradation of polypropylene.</title>
        <authorList>
            <person name="Gostincar C."/>
        </authorList>
    </citation>
    <scope>NUCLEOTIDE SEQUENCE</scope>
    <source>
        <strain evidence="3">EXF-13287</strain>
    </source>
</reference>
<dbReference type="InterPro" id="IPR003892">
    <property type="entry name" value="CUE"/>
</dbReference>
<dbReference type="AlphaFoldDB" id="A0AA38RFK2"/>
<dbReference type="Proteomes" id="UP001174691">
    <property type="component" value="Unassembled WGS sequence"/>
</dbReference>
<dbReference type="SMART" id="SM00546">
    <property type="entry name" value="CUE"/>
    <property type="match status" value="1"/>
</dbReference>
<feature type="compositionally biased region" description="Pro residues" evidence="1">
    <location>
        <begin position="98"/>
        <end position="111"/>
    </location>
</feature>
<evidence type="ECO:0000259" key="2">
    <source>
        <dbReference type="PROSITE" id="PS51140"/>
    </source>
</evidence>
<evidence type="ECO:0000256" key="1">
    <source>
        <dbReference type="SAM" id="MobiDB-lite"/>
    </source>
</evidence>
<dbReference type="PROSITE" id="PS51140">
    <property type="entry name" value="CUE"/>
    <property type="match status" value="1"/>
</dbReference>
<proteinExistence type="predicted"/>
<dbReference type="Pfam" id="PF02845">
    <property type="entry name" value="CUE"/>
    <property type="match status" value="1"/>
</dbReference>
<dbReference type="InterPro" id="IPR009060">
    <property type="entry name" value="UBA-like_sf"/>
</dbReference>
<protein>
    <recommendedName>
        <fullName evidence="2">CUE domain-containing protein</fullName>
    </recommendedName>
</protein>
<organism evidence="3 4">
    <name type="scientific">Coniochaeta hoffmannii</name>
    <dbReference type="NCBI Taxonomy" id="91930"/>
    <lineage>
        <taxon>Eukaryota</taxon>
        <taxon>Fungi</taxon>
        <taxon>Dikarya</taxon>
        <taxon>Ascomycota</taxon>
        <taxon>Pezizomycotina</taxon>
        <taxon>Sordariomycetes</taxon>
        <taxon>Sordariomycetidae</taxon>
        <taxon>Coniochaetales</taxon>
        <taxon>Coniochaetaceae</taxon>
        <taxon>Coniochaeta</taxon>
    </lineage>
</organism>
<dbReference type="Gene3D" id="1.10.8.10">
    <property type="entry name" value="DNA helicase RuvA subunit, C-terminal domain"/>
    <property type="match status" value="1"/>
</dbReference>
<feature type="region of interest" description="Disordered" evidence="1">
    <location>
        <begin position="93"/>
        <end position="125"/>
    </location>
</feature>
<name>A0AA38RFK2_9PEZI</name>
<evidence type="ECO:0000313" key="3">
    <source>
        <dbReference type="EMBL" id="KAJ9145148.1"/>
    </source>
</evidence>
<sequence>MANSEQVNVPSLLVILALSGLIVRYLFFSTPASSRAQQLASRESSTARNREAAVVQLQQMFPQVDRRTLLWDLQRTGGNIAATTDRVLAGRLETPPQTFQPPPPPTPPAPQAPAQTSSTPAETKPAAPDLITRYHLQDKIATAAAETQETETGKAKGWSQNKEERQSLLQRRRDQMILEARRKMEAKIQAEKEKAAAAGS</sequence>
<gene>
    <name evidence="3" type="ORF">NKR19_g6178</name>
</gene>
<feature type="compositionally biased region" description="Low complexity" evidence="1">
    <location>
        <begin position="112"/>
        <end position="121"/>
    </location>
</feature>
<keyword evidence="4" id="KW-1185">Reference proteome</keyword>
<feature type="compositionally biased region" description="Basic and acidic residues" evidence="1">
    <location>
        <begin position="161"/>
        <end position="175"/>
    </location>
</feature>
<dbReference type="SUPFAM" id="SSF46934">
    <property type="entry name" value="UBA-like"/>
    <property type="match status" value="1"/>
</dbReference>
<dbReference type="GO" id="GO:0043130">
    <property type="term" value="F:ubiquitin binding"/>
    <property type="evidence" value="ECO:0007669"/>
    <property type="project" value="InterPro"/>
</dbReference>
<accession>A0AA38RFK2</accession>
<feature type="domain" description="CUE" evidence="2">
    <location>
        <begin position="49"/>
        <end position="92"/>
    </location>
</feature>
<dbReference type="EMBL" id="JANBVN010000093">
    <property type="protein sequence ID" value="KAJ9145148.1"/>
    <property type="molecule type" value="Genomic_DNA"/>
</dbReference>
<feature type="region of interest" description="Disordered" evidence="1">
    <location>
        <begin position="138"/>
        <end position="175"/>
    </location>
</feature>
<evidence type="ECO:0000313" key="4">
    <source>
        <dbReference type="Proteomes" id="UP001174691"/>
    </source>
</evidence>
<comment type="caution">
    <text evidence="3">The sequence shown here is derived from an EMBL/GenBank/DDBJ whole genome shotgun (WGS) entry which is preliminary data.</text>
</comment>